<feature type="binding site" evidence="10">
    <location>
        <position position="290"/>
    </location>
    <ligand>
        <name>Zn(2+)</name>
        <dbReference type="ChEBI" id="CHEBI:29105"/>
    </ligand>
</feature>
<dbReference type="Gene3D" id="3.40.50.300">
    <property type="entry name" value="P-loop containing nucleotide triphosphate hydrolases"/>
    <property type="match status" value="1"/>
</dbReference>
<evidence type="ECO:0000259" key="12">
    <source>
        <dbReference type="PROSITE" id="PS51721"/>
    </source>
</evidence>
<comment type="similarity">
    <text evidence="10">Belongs to the TRAFAC class YlqF/YawG GTPase family. RsgA subfamily.</text>
</comment>
<dbReference type="RefSeq" id="WP_259080938.1">
    <property type="nucleotide sequence ID" value="NZ_JANTZZ010000006.1"/>
</dbReference>
<evidence type="ECO:0000256" key="6">
    <source>
        <dbReference type="ARBA" id="ARBA00022801"/>
    </source>
</evidence>
<sequence length="324" mass="35587">MTSPPPTNTSDGPLLEGVVTSSTGSWYDVQVGDRTIPSRMRGKFRLTRQDVTNPIAVGDRVTLRVADEDQTGFITDIHERTNKLSRRAAGPREGQEHVLVANVDRIWSVQAVRRPALNPRFLDRLLVGAAAQDVPAGLIINKIDLMTQDDLPDVMDLHLRYADLGYPVLATSATEELGLDRLRDAFDGQVNAITGPSGAGKSTLLNALEPDLELRTGSVSSTTEKGTHTTTHAELHALSDDSYVVDTPGVREFGVRDVHPKDLAHYFPDLSPYVNACQFPDCTHDHEPNCAVKAAVERGDVHAERHESYLAILESLREEHSPEY</sequence>
<comment type="subcellular location">
    <subcellularLocation>
        <location evidence="10">Cytoplasm</location>
    </subcellularLocation>
</comment>
<dbReference type="SUPFAM" id="SSF52540">
    <property type="entry name" value="P-loop containing nucleoside triphosphate hydrolases"/>
    <property type="match status" value="1"/>
</dbReference>
<evidence type="ECO:0000256" key="9">
    <source>
        <dbReference type="ARBA" id="ARBA00023134"/>
    </source>
</evidence>
<name>A0A9X2Q3Q3_9BACT</name>
<keyword evidence="2 10" id="KW-0690">Ribosome biogenesis</keyword>
<dbReference type="Pfam" id="PF16745">
    <property type="entry name" value="RsgA_N"/>
    <property type="match status" value="1"/>
</dbReference>
<comment type="function">
    <text evidence="10">One of several proteins that assist in the late maturation steps of the functional core of the 30S ribosomal subunit. Helps release RbfA from mature subunits. May play a role in the assembly of ribosomal proteins into the subunit. Circularly permuted GTPase that catalyzes slow GTP hydrolysis, GTPase activity is stimulated by the 30S ribosomal subunit.</text>
</comment>
<dbReference type="Pfam" id="PF03193">
    <property type="entry name" value="RsgA_GTPase"/>
    <property type="match status" value="1"/>
</dbReference>
<feature type="domain" description="EngC GTPase" evidence="11">
    <location>
        <begin position="101"/>
        <end position="251"/>
    </location>
</feature>
<evidence type="ECO:0000256" key="7">
    <source>
        <dbReference type="ARBA" id="ARBA00022833"/>
    </source>
</evidence>
<dbReference type="GO" id="GO:0005525">
    <property type="term" value="F:GTP binding"/>
    <property type="evidence" value="ECO:0007669"/>
    <property type="project" value="UniProtKB-UniRule"/>
</dbReference>
<evidence type="ECO:0000259" key="11">
    <source>
        <dbReference type="PROSITE" id="PS50936"/>
    </source>
</evidence>
<dbReference type="InterPro" id="IPR030378">
    <property type="entry name" value="G_CP_dom"/>
</dbReference>
<evidence type="ECO:0000256" key="1">
    <source>
        <dbReference type="ARBA" id="ARBA00022490"/>
    </source>
</evidence>
<reference evidence="13" key="1">
    <citation type="submission" date="2022-08" db="EMBL/GenBank/DDBJ databases">
        <title>Genomic Encyclopedia of Type Strains, Phase V (KMG-V): Genome sequencing to study the core and pangenomes of soil and plant-associated prokaryotes.</title>
        <authorList>
            <person name="Whitman W."/>
        </authorList>
    </citation>
    <scope>NUCLEOTIDE SEQUENCE</scope>
    <source>
        <strain evidence="13">0</strain>
    </source>
</reference>
<dbReference type="Proteomes" id="UP001155027">
    <property type="component" value="Unassembled WGS sequence"/>
</dbReference>
<organism evidence="13 14">
    <name type="scientific">Salinibacter ruber</name>
    <dbReference type="NCBI Taxonomy" id="146919"/>
    <lineage>
        <taxon>Bacteria</taxon>
        <taxon>Pseudomonadati</taxon>
        <taxon>Rhodothermota</taxon>
        <taxon>Rhodothermia</taxon>
        <taxon>Rhodothermales</taxon>
        <taxon>Salinibacteraceae</taxon>
        <taxon>Salinibacter</taxon>
    </lineage>
</organism>
<evidence type="ECO:0000256" key="3">
    <source>
        <dbReference type="ARBA" id="ARBA00022723"/>
    </source>
</evidence>
<dbReference type="PROSITE" id="PS50936">
    <property type="entry name" value="ENGC_GTPASE"/>
    <property type="match status" value="1"/>
</dbReference>
<keyword evidence="4 10" id="KW-0699">rRNA-binding</keyword>
<accession>A0A9X2Q3Q3</accession>
<keyword evidence="7 10" id="KW-0862">Zinc</keyword>
<dbReference type="PROSITE" id="PS51721">
    <property type="entry name" value="G_CP"/>
    <property type="match status" value="1"/>
</dbReference>
<dbReference type="Gene3D" id="2.40.50.140">
    <property type="entry name" value="Nucleic acid-binding proteins"/>
    <property type="match status" value="1"/>
</dbReference>
<dbReference type="EC" id="3.6.1.-" evidence="10"/>
<keyword evidence="1 10" id="KW-0963">Cytoplasm</keyword>
<dbReference type="GO" id="GO:0046872">
    <property type="term" value="F:metal ion binding"/>
    <property type="evidence" value="ECO:0007669"/>
    <property type="project" value="UniProtKB-KW"/>
</dbReference>
<dbReference type="GO" id="GO:0003924">
    <property type="term" value="F:GTPase activity"/>
    <property type="evidence" value="ECO:0007669"/>
    <property type="project" value="UniProtKB-UniRule"/>
</dbReference>
<dbReference type="InterPro" id="IPR010914">
    <property type="entry name" value="RsgA_GTPase_dom"/>
</dbReference>
<dbReference type="GO" id="GO:0042274">
    <property type="term" value="P:ribosomal small subunit biogenesis"/>
    <property type="evidence" value="ECO:0007669"/>
    <property type="project" value="UniProtKB-UniRule"/>
</dbReference>
<dbReference type="AlphaFoldDB" id="A0A9X2Q3Q3"/>
<dbReference type="Gene3D" id="1.10.40.50">
    <property type="entry name" value="Probable gtpase engc, domain 3"/>
    <property type="match status" value="1"/>
</dbReference>
<comment type="subunit">
    <text evidence="10">Monomer. Associates with 30S ribosomal subunit, binds 16S rRNA.</text>
</comment>
<feature type="binding site" evidence="10">
    <location>
        <position position="284"/>
    </location>
    <ligand>
        <name>Zn(2+)</name>
        <dbReference type="ChEBI" id="CHEBI:29105"/>
    </ligand>
</feature>
<keyword evidence="6 10" id="KW-0378">Hydrolase</keyword>
<gene>
    <name evidence="10" type="primary">rsgA</name>
    <name evidence="13" type="ORF">GGP71_002959</name>
</gene>
<keyword evidence="3 10" id="KW-0479">Metal-binding</keyword>
<feature type="binding site" evidence="10">
    <location>
        <begin position="195"/>
        <end position="203"/>
    </location>
    <ligand>
        <name>GTP</name>
        <dbReference type="ChEBI" id="CHEBI:37565"/>
    </ligand>
</feature>
<evidence type="ECO:0000256" key="10">
    <source>
        <dbReference type="HAMAP-Rule" id="MF_01820"/>
    </source>
</evidence>
<keyword evidence="9 10" id="KW-0342">GTP-binding</keyword>
<evidence type="ECO:0000256" key="5">
    <source>
        <dbReference type="ARBA" id="ARBA00022741"/>
    </source>
</evidence>
<dbReference type="PANTHER" id="PTHR32120:SF11">
    <property type="entry name" value="SMALL RIBOSOMAL SUBUNIT BIOGENESIS GTPASE RSGA 1, MITOCHONDRIAL-RELATED"/>
    <property type="match status" value="1"/>
</dbReference>
<dbReference type="SUPFAM" id="SSF50249">
    <property type="entry name" value="Nucleic acid-binding proteins"/>
    <property type="match status" value="1"/>
</dbReference>
<feature type="binding site" evidence="10">
    <location>
        <begin position="141"/>
        <end position="144"/>
    </location>
    <ligand>
        <name>GTP</name>
        <dbReference type="ChEBI" id="CHEBI:37565"/>
    </ligand>
</feature>
<dbReference type="NCBIfam" id="TIGR00157">
    <property type="entry name" value="ribosome small subunit-dependent GTPase A"/>
    <property type="match status" value="1"/>
</dbReference>
<dbReference type="CDD" id="cd04466">
    <property type="entry name" value="S1_YloQ_GTPase"/>
    <property type="match status" value="1"/>
</dbReference>
<dbReference type="CDD" id="cd01854">
    <property type="entry name" value="YjeQ_EngC"/>
    <property type="match status" value="1"/>
</dbReference>
<evidence type="ECO:0000313" key="13">
    <source>
        <dbReference type="EMBL" id="MCS3679016.1"/>
    </source>
</evidence>
<evidence type="ECO:0000256" key="2">
    <source>
        <dbReference type="ARBA" id="ARBA00022517"/>
    </source>
</evidence>
<dbReference type="EMBL" id="JANUAU010000011">
    <property type="protein sequence ID" value="MCS3679016.1"/>
    <property type="molecule type" value="Genomic_DNA"/>
</dbReference>
<dbReference type="InterPro" id="IPR012340">
    <property type="entry name" value="NA-bd_OB-fold"/>
</dbReference>
<feature type="domain" description="CP-type G" evidence="12">
    <location>
        <begin position="92"/>
        <end position="253"/>
    </location>
</feature>
<comment type="caution">
    <text evidence="13">The sequence shown here is derived from an EMBL/GenBank/DDBJ whole genome shotgun (WGS) entry which is preliminary data.</text>
</comment>
<dbReference type="InterPro" id="IPR027417">
    <property type="entry name" value="P-loop_NTPase"/>
</dbReference>
<dbReference type="GO" id="GO:0005737">
    <property type="term" value="C:cytoplasm"/>
    <property type="evidence" value="ECO:0007669"/>
    <property type="project" value="UniProtKB-SubCell"/>
</dbReference>
<dbReference type="InterPro" id="IPR031944">
    <property type="entry name" value="RsgA_N"/>
</dbReference>
<dbReference type="HAMAP" id="MF_01820">
    <property type="entry name" value="GTPase_RsgA"/>
    <property type="match status" value="1"/>
</dbReference>
<feature type="binding site" evidence="10">
    <location>
        <position position="282"/>
    </location>
    <ligand>
        <name>Zn(2+)</name>
        <dbReference type="ChEBI" id="CHEBI:29105"/>
    </ligand>
</feature>
<comment type="cofactor">
    <cofactor evidence="10">
        <name>Zn(2+)</name>
        <dbReference type="ChEBI" id="CHEBI:29105"/>
    </cofactor>
    <text evidence="10">Binds 1 zinc ion per subunit.</text>
</comment>
<dbReference type="InterPro" id="IPR004881">
    <property type="entry name" value="Ribosome_biogen_GTPase_RsgA"/>
</dbReference>
<evidence type="ECO:0000256" key="4">
    <source>
        <dbReference type="ARBA" id="ARBA00022730"/>
    </source>
</evidence>
<feature type="binding site" evidence="10">
    <location>
        <position position="277"/>
    </location>
    <ligand>
        <name>Zn(2+)</name>
        <dbReference type="ChEBI" id="CHEBI:29105"/>
    </ligand>
</feature>
<proteinExistence type="inferred from homology"/>
<protein>
    <recommendedName>
        <fullName evidence="10">Small ribosomal subunit biogenesis GTPase RsgA</fullName>
        <ecNumber evidence="10">3.6.1.-</ecNumber>
    </recommendedName>
</protein>
<keyword evidence="8 10" id="KW-0694">RNA-binding</keyword>
<evidence type="ECO:0000256" key="8">
    <source>
        <dbReference type="ARBA" id="ARBA00022884"/>
    </source>
</evidence>
<dbReference type="GO" id="GO:0019843">
    <property type="term" value="F:rRNA binding"/>
    <property type="evidence" value="ECO:0007669"/>
    <property type="project" value="UniProtKB-KW"/>
</dbReference>
<keyword evidence="5 10" id="KW-0547">Nucleotide-binding</keyword>
<evidence type="ECO:0000313" key="14">
    <source>
        <dbReference type="Proteomes" id="UP001155027"/>
    </source>
</evidence>
<dbReference type="PANTHER" id="PTHR32120">
    <property type="entry name" value="SMALL RIBOSOMAL SUBUNIT BIOGENESIS GTPASE RSGA"/>
    <property type="match status" value="1"/>
</dbReference>